<dbReference type="EMBL" id="AFNW01000105">
    <property type="protein sequence ID" value="EKJ74728.1"/>
    <property type="molecule type" value="Genomic_DNA"/>
</dbReference>
<comment type="caution">
    <text evidence="1">The sequence shown here is derived from an EMBL/GenBank/DDBJ whole genome shotgun (WGS) entry which is preliminary data.</text>
</comment>
<protein>
    <submittedName>
        <fullName evidence="1">Uncharacterized protein</fullName>
    </submittedName>
</protein>
<proteinExistence type="predicted"/>
<name>K3VM84_FUSPC</name>
<dbReference type="Proteomes" id="UP000007978">
    <property type="component" value="Chromosome 4"/>
</dbReference>
<sequence>MPSLKKEHLEAAVEQNPVCLLGLTSWSVDYILHKFNHGGTCTIASKQGNKTLPPELWNMILSYLDEDIFCPVYPIGVTFVQIDHDNLEPAVIFNRIDTWWGFGDIRNGSDLSYYNDWLLNPSYETVEEKKKRRPEYYPFPDFSKTVLPGQSVTIPVSNLEFNDDFLVHGLEVPEMIAFCERGECHLCDGRRKFCAGCPDGKAVMEKFTRIHPSRVSCGTQMLCPLCIGVEYAMKSVCETAGWFDGKIMSDEEYQEWSGQRLKSLGYMK</sequence>
<evidence type="ECO:0000313" key="1">
    <source>
        <dbReference type="EMBL" id="EKJ74728.1"/>
    </source>
</evidence>
<dbReference type="RefSeq" id="XP_009256456.1">
    <property type="nucleotide sequence ID" value="XM_009258181.1"/>
</dbReference>
<accession>K3VM84</accession>
<gene>
    <name evidence="1" type="ORF">FPSE_05063</name>
</gene>
<dbReference type="GeneID" id="20363681"/>
<dbReference type="KEGG" id="fpu:FPSE_05063"/>
<dbReference type="HOGENOM" id="CLU_074620_0_0_1"/>
<dbReference type="eggNOG" id="ENOG502RNHS">
    <property type="taxonomic scope" value="Eukaryota"/>
</dbReference>
<keyword evidence="2" id="KW-1185">Reference proteome</keyword>
<organism evidence="1 2">
    <name type="scientific">Fusarium pseudograminearum (strain CS3096)</name>
    <name type="common">Wheat and barley crown-rot fungus</name>
    <dbReference type="NCBI Taxonomy" id="1028729"/>
    <lineage>
        <taxon>Eukaryota</taxon>
        <taxon>Fungi</taxon>
        <taxon>Dikarya</taxon>
        <taxon>Ascomycota</taxon>
        <taxon>Pezizomycotina</taxon>
        <taxon>Sordariomycetes</taxon>
        <taxon>Hypocreomycetidae</taxon>
        <taxon>Hypocreales</taxon>
        <taxon>Nectriaceae</taxon>
        <taxon>Fusarium</taxon>
    </lineage>
</organism>
<dbReference type="OrthoDB" id="4501419at2759"/>
<dbReference type="AlphaFoldDB" id="K3VM84"/>
<evidence type="ECO:0000313" key="2">
    <source>
        <dbReference type="Proteomes" id="UP000007978"/>
    </source>
</evidence>
<reference evidence="1 2" key="1">
    <citation type="journal article" date="2012" name="PLoS Pathog.">
        <title>Comparative pathogenomics reveals horizontally acquired novel virulence genes in fungi infecting cereal hosts.</title>
        <authorList>
            <person name="Gardiner D.M."/>
            <person name="McDonald M.C."/>
            <person name="Covarelli L."/>
            <person name="Solomon P.S."/>
            <person name="Rusu A.G."/>
            <person name="Marshall M."/>
            <person name="Kazan K."/>
            <person name="Chakraborty S."/>
            <person name="McDonald B.A."/>
            <person name="Manners J.M."/>
        </authorList>
    </citation>
    <scope>NUCLEOTIDE SEQUENCE [LARGE SCALE GENOMIC DNA]</scope>
    <source>
        <strain evidence="1 2">CS3096</strain>
    </source>
</reference>